<feature type="domain" description="Transposon Tn7 transposition protein TnsD C-terminal" evidence="2">
    <location>
        <begin position="200"/>
        <end position="479"/>
    </location>
</feature>
<evidence type="ECO:0000313" key="3">
    <source>
        <dbReference type="EMBL" id="ASS91883.1"/>
    </source>
</evidence>
<dbReference type="KEGG" id="apak:AP3564_17985"/>
<dbReference type="RefSeq" id="WP_198318533.1">
    <property type="nucleotide sequence ID" value="NZ_CP017703.1"/>
</dbReference>
<feature type="domain" description="Transposon Tn7 transposition protein TnsD C-terminal" evidence="2">
    <location>
        <begin position="489"/>
        <end position="613"/>
    </location>
</feature>
<protein>
    <recommendedName>
        <fullName evidence="5">Transposase</fullName>
    </recommendedName>
</protein>
<organism evidence="3 4">
    <name type="scientific">Aeribacillus pallidus</name>
    <dbReference type="NCBI Taxonomy" id="33936"/>
    <lineage>
        <taxon>Bacteria</taxon>
        <taxon>Bacillati</taxon>
        <taxon>Bacillota</taxon>
        <taxon>Bacilli</taxon>
        <taxon>Bacillales</taxon>
        <taxon>Bacillaceae</taxon>
        <taxon>Aeribacillus</taxon>
    </lineage>
</organism>
<dbReference type="AlphaFoldDB" id="A0A223E9K0"/>
<name>A0A223E9K0_9BACI</name>
<evidence type="ECO:0008006" key="5">
    <source>
        <dbReference type="Google" id="ProtNLM"/>
    </source>
</evidence>
<sequence length="676" mass="80234">MLPFFTDPYPDELIYSAISRFHFYSGNTSFVETLEELFQSRSLVPSIEFGSHFTILVQNLGSNYSVESLLAQNTIYPYFAPFITIERHKKLFEDVSTNGQGIHGRLGISGGKISRKQGLFYCSKCANNDINIFGEPYVHREHQLQGIDYCPHHELTLKMYPVDYREFSRNGYIRFDRRQMDLSELQEIESCGFKEVQVKLAKMAYRLLQIPINQFSIEKVFKKYRTLLRENNWLMTNTRLKREELFRAFISKFPQGFLEKYESPLRVEGQNQWLQIMLTNYSRNSVHPFRHLLLLYFFDQDIDSFFQIKEDDGPFGSGPWPCLNKAAKHYKDLVISEVKIKTRDKVLVGNFSCSCGFEYTRIGPDKSEEDKWSKSRITAYGNTWEEKFEGLVNMGVSRKKIALELDVSLKTVYNRIALQKTSPELTEKYRKELLEWREQFPNSNRKQFQMELKKTFTYLYNHDREWLDAKFPSKRDTLHTPKSPDITLKNNTENRIKYYRSLILNAIKECPDVTRTQLSQKFQRAYKYLSETDKEWFDANIPQTRQATTITNATDWELRDQEYYQKIKEIYPELMALEKPVRITGTLFSKRLNIFNLAIKSYVEKLPKTNKLLNEITETVQEFRIRRCCLVIDQMLEEDNCVRFEKLRESCAIETKNFKKIKPYLEEYISKWQKKN</sequence>
<dbReference type="Proteomes" id="UP000214606">
    <property type="component" value="Chromosome"/>
</dbReference>
<dbReference type="InterPro" id="IPR032750">
    <property type="entry name" value="TnsD_C"/>
</dbReference>
<dbReference type="Pfam" id="PF15978">
    <property type="entry name" value="TnsD"/>
    <property type="match status" value="2"/>
</dbReference>
<gene>
    <name evidence="3" type="ORF">AP3564_17985</name>
</gene>
<proteinExistence type="predicted"/>
<dbReference type="Pfam" id="PF06527">
    <property type="entry name" value="TniQ"/>
    <property type="match status" value="1"/>
</dbReference>
<evidence type="ECO:0000313" key="4">
    <source>
        <dbReference type="Proteomes" id="UP000214606"/>
    </source>
</evidence>
<dbReference type="InterPro" id="IPR009492">
    <property type="entry name" value="TniQ"/>
</dbReference>
<feature type="domain" description="TniQ" evidence="1">
    <location>
        <begin position="3"/>
        <end position="157"/>
    </location>
</feature>
<reference evidence="3 4" key="1">
    <citation type="submission" date="2016-10" db="EMBL/GenBank/DDBJ databases">
        <title>The whole genome sequencing and assembly of Aeribacillus pallidus KCTC3564 strain.</title>
        <authorList>
            <person name="Lee Y.-J."/>
            <person name="Park M.-K."/>
            <person name="Yi H."/>
            <person name="Bahn Y.-S."/>
            <person name="Kim J.F."/>
            <person name="Lee D.-W."/>
        </authorList>
    </citation>
    <scope>NUCLEOTIDE SEQUENCE [LARGE SCALE GENOMIC DNA]</scope>
    <source>
        <strain evidence="3 4">KCTC3564</strain>
    </source>
</reference>
<accession>A0A223E9K0</accession>
<evidence type="ECO:0000259" key="2">
    <source>
        <dbReference type="Pfam" id="PF15978"/>
    </source>
</evidence>
<evidence type="ECO:0000259" key="1">
    <source>
        <dbReference type="Pfam" id="PF06527"/>
    </source>
</evidence>
<dbReference type="EMBL" id="CP017703">
    <property type="protein sequence ID" value="ASS91883.1"/>
    <property type="molecule type" value="Genomic_DNA"/>
</dbReference>